<evidence type="ECO:0000256" key="2">
    <source>
        <dbReference type="ARBA" id="ARBA00012438"/>
    </source>
</evidence>
<evidence type="ECO:0000313" key="11">
    <source>
        <dbReference type="Proteomes" id="UP001302274"/>
    </source>
</evidence>
<keyword evidence="7 8" id="KW-1133">Transmembrane helix</keyword>
<keyword evidence="5 8" id="KW-0812">Transmembrane</keyword>
<dbReference type="SMART" id="SM00387">
    <property type="entry name" value="HATPase_c"/>
    <property type="match status" value="1"/>
</dbReference>
<keyword evidence="6 10" id="KW-0418">Kinase</keyword>
<dbReference type="Pfam" id="PF00512">
    <property type="entry name" value="HisKA"/>
    <property type="match status" value="1"/>
</dbReference>
<accession>A0ABU5VXT7</accession>
<dbReference type="CDD" id="cd00082">
    <property type="entry name" value="HisKA"/>
    <property type="match status" value="1"/>
</dbReference>
<proteinExistence type="predicted"/>
<dbReference type="InterPro" id="IPR036890">
    <property type="entry name" value="HATPase_C_sf"/>
</dbReference>
<evidence type="ECO:0000256" key="8">
    <source>
        <dbReference type="SAM" id="Phobius"/>
    </source>
</evidence>
<keyword evidence="4" id="KW-0808">Transferase</keyword>
<dbReference type="PANTHER" id="PTHR45436:SF5">
    <property type="entry name" value="SENSOR HISTIDINE KINASE TRCS"/>
    <property type="match status" value="1"/>
</dbReference>
<dbReference type="InterPro" id="IPR005467">
    <property type="entry name" value="His_kinase_dom"/>
</dbReference>
<evidence type="ECO:0000256" key="7">
    <source>
        <dbReference type="ARBA" id="ARBA00022989"/>
    </source>
</evidence>
<dbReference type="RefSeq" id="WP_323578038.1">
    <property type="nucleotide sequence ID" value="NZ_JAYGJQ010000002.1"/>
</dbReference>
<keyword evidence="8" id="KW-0472">Membrane</keyword>
<dbReference type="EMBL" id="JAYGJQ010000002">
    <property type="protein sequence ID" value="MEA9357861.1"/>
    <property type="molecule type" value="Genomic_DNA"/>
</dbReference>
<dbReference type="InterPro" id="IPR003661">
    <property type="entry name" value="HisK_dim/P_dom"/>
</dbReference>
<dbReference type="Gene3D" id="1.10.287.130">
    <property type="match status" value="1"/>
</dbReference>
<gene>
    <name evidence="10" type="ORF">SHI21_16645</name>
</gene>
<dbReference type="PANTHER" id="PTHR45436">
    <property type="entry name" value="SENSOR HISTIDINE KINASE YKOH"/>
    <property type="match status" value="1"/>
</dbReference>
<dbReference type="EC" id="2.7.13.3" evidence="2"/>
<dbReference type="SMART" id="SM00388">
    <property type="entry name" value="HisKA"/>
    <property type="match status" value="1"/>
</dbReference>
<evidence type="ECO:0000256" key="1">
    <source>
        <dbReference type="ARBA" id="ARBA00000085"/>
    </source>
</evidence>
<name>A0ABU5VXT7_9BACT</name>
<protein>
    <recommendedName>
        <fullName evidence="2">histidine kinase</fullName>
        <ecNumber evidence="2">2.7.13.3</ecNumber>
    </recommendedName>
</protein>
<evidence type="ECO:0000256" key="3">
    <source>
        <dbReference type="ARBA" id="ARBA00022553"/>
    </source>
</evidence>
<keyword evidence="3" id="KW-0597">Phosphoprotein</keyword>
<dbReference type="InterPro" id="IPR050428">
    <property type="entry name" value="TCS_sensor_his_kinase"/>
</dbReference>
<dbReference type="Pfam" id="PF02518">
    <property type="entry name" value="HATPase_c"/>
    <property type="match status" value="1"/>
</dbReference>
<evidence type="ECO:0000256" key="5">
    <source>
        <dbReference type="ARBA" id="ARBA00022692"/>
    </source>
</evidence>
<evidence type="ECO:0000256" key="6">
    <source>
        <dbReference type="ARBA" id="ARBA00022777"/>
    </source>
</evidence>
<reference evidence="10 11" key="1">
    <citation type="submission" date="2023-11" db="EMBL/GenBank/DDBJ databases">
        <title>A Novel Polar Bacteriovorax (B. antarcticus) Isolated from the Biocrust in Antarctica.</title>
        <authorList>
            <person name="Mun W."/>
            <person name="Choi S.Y."/>
            <person name="Mitchell R.J."/>
        </authorList>
    </citation>
    <scope>NUCLEOTIDE SEQUENCE [LARGE SCALE GENOMIC DNA]</scope>
    <source>
        <strain evidence="10 11">PP10</strain>
    </source>
</reference>
<evidence type="ECO:0000259" key="9">
    <source>
        <dbReference type="PROSITE" id="PS50109"/>
    </source>
</evidence>
<dbReference type="Gene3D" id="3.30.565.10">
    <property type="entry name" value="Histidine kinase-like ATPase, C-terminal domain"/>
    <property type="match status" value="1"/>
</dbReference>
<dbReference type="PROSITE" id="PS50109">
    <property type="entry name" value="HIS_KIN"/>
    <property type="match status" value="1"/>
</dbReference>
<evidence type="ECO:0000313" key="10">
    <source>
        <dbReference type="EMBL" id="MEA9357861.1"/>
    </source>
</evidence>
<dbReference type="SUPFAM" id="SSF47384">
    <property type="entry name" value="Homodimeric domain of signal transducing histidine kinase"/>
    <property type="match status" value="1"/>
</dbReference>
<dbReference type="Proteomes" id="UP001302274">
    <property type="component" value="Unassembled WGS sequence"/>
</dbReference>
<dbReference type="InterPro" id="IPR036097">
    <property type="entry name" value="HisK_dim/P_sf"/>
</dbReference>
<comment type="catalytic activity">
    <reaction evidence="1">
        <text>ATP + protein L-histidine = ADP + protein N-phospho-L-histidine.</text>
        <dbReference type="EC" id="2.7.13.3"/>
    </reaction>
</comment>
<comment type="caution">
    <text evidence="10">The sequence shown here is derived from an EMBL/GenBank/DDBJ whole genome shotgun (WGS) entry which is preliminary data.</text>
</comment>
<feature type="transmembrane region" description="Helical" evidence="8">
    <location>
        <begin position="154"/>
        <end position="177"/>
    </location>
</feature>
<organism evidence="10 11">
    <name type="scientific">Bacteriovorax antarcticus</name>
    <dbReference type="NCBI Taxonomy" id="3088717"/>
    <lineage>
        <taxon>Bacteria</taxon>
        <taxon>Pseudomonadati</taxon>
        <taxon>Bdellovibrionota</taxon>
        <taxon>Bacteriovoracia</taxon>
        <taxon>Bacteriovoracales</taxon>
        <taxon>Bacteriovoracaceae</taxon>
        <taxon>Bacteriovorax</taxon>
    </lineage>
</organism>
<feature type="domain" description="Histidine kinase" evidence="9">
    <location>
        <begin position="248"/>
        <end position="453"/>
    </location>
</feature>
<sequence>MKSRFFLILLFSLSAVGISLSISFSYYLNASRLELLDLQLRDSAITLVNSELSDIKKINFSEAEQLISEELGSDRIGKVFIIRNDNDEILFKSGSASLMDIDPPRSPQTYSYDVKDQTVRILNLKLPKRPGRTLQIGAVLDPSLFDWGLMSNKLVIYLLITIIPIFIFSLALTNYLLNPLKLMANHLQLATHDMQELKPVPSLPKKLFKYTKKSIMNNDEFSTLVENTNNLLERININYKMTKPWTYQLAHEIKTPLSILSFDVESLSDEDLKDKTLINSMKDQIDRISIIVSQFLEWASVENTQQKDNLFALRIAHSIETQCEGLERIYPGRLIYKTKEDFMVISNPQHLQQLINNLLTNALNYSPSDSKVLIETFDNMLRVSDSGSGIPAEVIERIGQPFNCGPQLPQLKHKRSGLGLAWINTITKIYNWNLDIQSGANGTVITIKFTKNLTT</sequence>
<keyword evidence="11" id="KW-1185">Reference proteome</keyword>
<dbReference type="SUPFAM" id="SSF55874">
    <property type="entry name" value="ATPase domain of HSP90 chaperone/DNA topoisomerase II/histidine kinase"/>
    <property type="match status" value="1"/>
</dbReference>
<dbReference type="InterPro" id="IPR003594">
    <property type="entry name" value="HATPase_dom"/>
</dbReference>
<evidence type="ECO:0000256" key="4">
    <source>
        <dbReference type="ARBA" id="ARBA00022679"/>
    </source>
</evidence>
<dbReference type="GO" id="GO:0016301">
    <property type="term" value="F:kinase activity"/>
    <property type="evidence" value="ECO:0007669"/>
    <property type="project" value="UniProtKB-KW"/>
</dbReference>